<dbReference type="Proteomes" id="UP001141950">
    <property type="component" value="Unassembled WGS sequence"/>
</dbReference>
<name>A0A9X2S9W3_9BACL</name>
<comment type="caution">
    <text evidence="1">The sequence shown here is derived from an EMBL/GenBank/DDBJ whole genome shotgun (WGS) entry which is preliminary data.</text>
</comment>
<keyword evidence="2" id="KW-1185">Reference proteome</keyword>
<evidence type="ECO:0000313" key="1">
    <source>
        <dbReference type="EMBL" id="MCR2805581.1"/>
    </source>
</evidence>
<accession>A0A9X2S9W3</accession>
<reference evidence="1" key="1">
    <citation type="submission" date="2022-08" db="EMBL/GenBank/DDBJ databases">
        <title>The genomic sequence of strain Paenibacillus sp. SCIV0701.</title>
        <authorList>
            <person name="Zhao H."/>
        </authorList>
    </citation>
    <scope>NUCLEOTIDE SEQUENCE</scope>
    <source>
        <strain evidence="1">SCIV0701</strain>
    </source>
</reference>
<gene>
    <name evidence="1" type="ORF">NQZ67_16965</name>
</gene>
<evidence type="ECO:0000313" key="2">
    <source>
        <dbReference type="Proteomes" id="UP001141950"/>
    </source>
</evidence>
<sequence length="53" mass="6017">MDEIIITPHVGIGPFLLGMSKPEVDQVFLDLVDWRLNDGIAASYIKMLYHSRT</sequence>
<dbReference type="AlphaFoldDB" id="A0A9X2S9W3"/>
<proteinExistence type="predicted"/>
<dbReference type="EMBL" id="JANIPJ010000012">
    <property type="protein sequence ID" value="MCR2805581.1"/>
    <property type="molecule type" value="Genomic_DNA"/>
</dbReference>
<protein>
    <submittedName>
        <fullName evidence="1">Uncharacterized protein</fullName>
    </submittedName>
</protein>
<organism evidence="1 2">
    <name type="scientific">Paenibacillus soyae</name>
    <dbReference type="NCBI Taxonomy" id="2969249"/>
    <lineage>
        <taxon>Bacteria</taxon>
        <taxon>Bacillati</taxon>
        <taxon>Bacillota</taxon>
        <taxon>Bacilli</taxon>
        <taxon>Bacillales</taxon>
        <taxon>Paenibacillaceae</taxon>
        <taxon>Paenibacillus</taxon>
    </lineage>
</organism>
<dbReference type="RefSeq" id="WP_257448200.1">
    <property type="nucleotide sequence ID" value="NZ_JANIPJ010000012.1"/>
</dbReference>